<dbReference type="AlphaFoldDB" id="A0A7J6NJR1"/>
<dbReference type="Gene3D" id="1.10.600.10">
    <property type="entry name" value="Farnesyl Diphosphate Synthase"/>
    <property type="match status" value="1"/>
</dbReference>
<keyword evidence="4" id="KW-0175">Coiled coil</keyword>
<dbReference type="GO" id="GO:0000398">
    <property type="term" value="P:mRNA splicing, via spliceosome"/>
    <property type="evidence" value="ECO:0007669"/>
    <property type="project" value="InterPro"/>
</dbReference>
<dbReference type="PROSITE" id="PS00723">
    <property type="entry name" value="POLYPRENYL_SYNTHASE_1"/>
    <property type="match status" value="1"/>
</dbReference>
<dbReference type="Proteomes" id="UP000541610">
    <property type="component" value="Unassembled WGS sequence"/>
</dbReference>
<feature type="region of interest" description="Disordered" evidence="5">
    <location>
        <begin position="220"/>
        <end position="297"/>
    </location>
</feature>
<dbReference type="Pfam" id="PF00348">
    <property type="entry name" value="polyprenyl_synt"/>
    <property type="match status" value="1"/>
</dbReference>
<comment type="similarity">
    <text evidence="1">Belongs to the SNW family.</text>
</comment>
<proteinExistence type="inferred from homology"/>
<feature type="compositionally biased region" description="Basic and acidic residues" evidence="5">
    <location>
        <begin position="21"/>
        <end position="49"/>
    </location>
</feature>
<dbReference type="SFLD" id="SFLDS00005">
    <property type="entry name" value="Isoprenoid_Synthase_Type_I"/>
    <property type="match status" value="1"/>
</dbReference>
<dbReference type="Pfam" id="PF02731">
    <property type="entry name" value="SKIP_SNW"/>
    <property type="match status" value="1"/>
</dbReference>
<dbReference type="InterPro" id="IPR017862">
    <property type="entry name" value="SKI-int_prot_SKIP"/>
</dbReference>
<dbReference type="InterPro" id="IPR000092">
    <property type="entry name" value="Polyprenyl_synt"/>
</dbReference>
<dbReference type="PANTHER" id="PTHR12096">
    <property type="entry name" value="NUCLEAR PROTEIN SKIP-RELATED"/>
    <property type="match status" value="1"/>
</dbReference>
<dbReference type="SUPFAM" id="SSF48576">
    <property type="entry name" value="Terpenoid synthases"/>
    <property type="match status" value="1"/>
</dbReference>
<feature type="compositionally biased region" description="Basic and acidic residues" evidence="5">
    <location>
        <begin position="254"/>
        <end position="297"/>
    </location>
</feature>
<dbReference type="InterPro" id="IPR008949">
    <property type="entry name" value="Isoprenoid_synthase_dom_sf"/>
</dbReference>
<dbReference type="EMBL" id="JABANP010000338">
    <property type="protein sequence ID" value="KAF4683916.1"/>
    <property type="molecule type" value="Genomic_DNA"/>
</dbReference>
<feature type="compositionally biased region" description="Pro residues" evidence="5">
    <location>
        <begin position="129"/>
        <end position="141"/>
    </location>
</feature>
<reference evidence="7 8" key="1">
    <citation type="submission" date="2020-04" db="EMBL/GenBank/DDBJ databases">
        <title>Perkinsus olseni comparative genomics.</title>
        <authorList>
            <person name="Bogema D.R."/>
        </authorList>
    </citation>
    <scope>NUCLEOTIDE SEQUENCE [LARGE SCALE GENOMIC DNA]</scope>
    <source>
        <strain evidence="7">00978-12</strain>
    </source>
</reference>
<evidence type="ECO:0000256" key="4">
    <source>
        <dbReference type="SAM" id="Coils"/>
    </source>
</evidence>
<feature type="compositionally biased region" description="Basic and acidic residues" evidence="5">
    <location>
        <begin position="220"/>
        <end position="239"/>
    </location>
</feature>
<feature type="region of interest" description="Disordered" evidence="5">
    <location>
        <begin position="116"/>
        <end position="145"/>
    </location>
</feature>
<keyword evidence="3" id="KW-0460">Magnesium</keyword>
<dbReference type="GO" id="GO:0005681">
    <property type="term" value="C:spliceosomal complex"/>
    <property type="evidence" value="ECO:0007669"/>
    <property type="project" value="InterPro"/>
</dbReference>
<feature type="region of interest" description="Disordered" evidence="5">
    <location>
        <begin position="408"/>
        <end position="438"/>
    </location>
</feature>
<name>A0A7J6NJR1_PEROL</name>
<keyword evidence="2" id="KW-0479">Metal-binding</keyword>
<gene>
    <name evidence="7" type="primary">SNW1_2</name>
    <name evidence="7" type="ORF">FOZ60_008419</name>
</gene>
<accession>A0A7J6NJR1</accession>
<comment type="caution">
    <text evidence="7">The sequence shown here is derived from an EMBL/GenBank/DDBJ whole genome shotgun (WGS) entry which is preliminary data.</text>
</comment>
<dbReference type="InterPro" id="IPR004015">
    <property type="entry name" value="SKI-int_prot_SKIP_SNW-dom"/>
</dbReference>
<feature type="region of interest" description="Disordered" evidence="5">
    <location>
        <begin position="1"/>
        <end position="49"/>
    </location>
</feature>
<feature type="coiled-coil region" evidence="4">
    <location>
        <begin position="359"/>
        <end position="386"/>
    </location>
</feature>
<evidence type="ECO:0000256" key="1">
    <source>
        <dbReference type="ARBA" id="ARBA00010197"/>
    </source>
</evidence>
<dbReference type="GO" id="GO:0004659">
    <property type="term" value="F:prenyltransferase activity"/>
    <property type="evidence" value="ECO:0007669"/>
    <property type="project" value="InterPro"/>
</dbReference>
<feature type="coiled-coil region" evidence="4">
    <location>
        <begin position="768"/>
        <end position="795"/>
    </location>
</feature>
<dbReference type="GO" id="GO:0046872">
    <property type="term" value="F:metal ion binding"/>
    <property type="evidence" value="ECO:0007669"/>
    <property type="project" value="UniProtKB-KW"/>
</dbReference>
<dbReference type="GO" id="GO:0008299">
    <property type="term" value="P:isoprenoid biosynthetic process"/>
    <property type="evidence" value="ECO:0007669"/>
    <property type="project" value="InterPro"/>
</dbReference>
<dbReference type="OrthoDB" id="666364at2759"/>
<evidence type="ECO:0000256" key="5">
    <source>
        <dbReference type="SAM" id="MobiDB-lite"/>
    </source>
</evidence>
<protein>
    <submittedName>
        <fullName evidence="7">SNW domain-containing protein 1</fullName>
    </submittedName>
</protein>
<evidence type="ECO:0000259" key="6">
    <source>
        <dbReference type="Pfam" id="PF02731"/>
    </source>
</evidence>
<dbReference type="CDD" id="cd00685">
    <property type="entry name" value="Trans_IPPS_HT"/>
    <property type="match status" value="1"/>
</dbReference>
<organism evidence="7 8">
    <name type="scientific">Perkinsus olseni</name>
    <name type="common">Perkinsus atlanticus</name>
    <dbReference type="NCBI Taxonomy" id="32597"/>
    <lineage>
        <taxon>Eukaryota</taxon>
        <taxon>Sar</taxon>
        <taxon>Alveolata</taxon>
        <taxon>Perkinsozoa</taxon>
        <taxon>Perkinsea</taxon>
        <taxon>Perkinsida</taxon>
        <taxon>Perkinsidae</taxon>
        <taxon>Perkinsus</taxon>
    </lineage>
</organism>
<evidence type="ECO:0000256" key="3">
    <source>
        <dbReference type="ARBA" id="ARBA00022842"/>
    </source>
</evidence>
<dbReference type="InterPro" id="IPR033749">
    <property type="entry name" value="Polyprenyl_synt_CS"/>
</dbReference>
<feature type="domain" description="SKI-interacting protein SKIP SNW" evidence="6">
    <location>
        <begin position="86"/>
        <end position="245"/>
    </location>
</feature>
<evidence type="ECO:0000256" key="2">
    <source>
        <dbReference type="ARBA" id="ARBA00022723"/>
    </source>
</evidence>
<evidence type="ECO:0000313" key="7">
    <source>
        <dbReference type="EMBL" id="KAF4683916.1"/>
    </source>
</evidence>
<sequence>MSIVRASDNSIKQALARHQHKPGDLKERWTPETSLDRPDALELKKNTDDTRSALEAVLAQRIGQADTTRQHLSGANDAQRKLANAQYLRYTPSKDAPGRNPNIKQRVIKVVEVQKDPMEPPKFRHHKVPAPPSEPPPPVLRSPPKKLTKEDQAMWKIPPCVSNWKNAKGYVIPLDKRIAADGRGLQDVTVSERHAQFAEDLYIAETEARQEIRIRNELAKQKATREQESEEQKLRDLAAKARRSRTNAFAGGRSGREEVEDYRKQDEARAEVMRETLREHRMEKAGRNKQGRDRDEERDISELIALGKQVQPSSKGEGQYDARLFNQSGGLDSGFYDDGANNVYDTRLFADRSSANKIYQYDAKRLEQAREEYDRAEEKAGGSSNSAAAVYQRQAPVQFEAAGDQDQFGLSGLLDDDDEPQQQQKSQSSKRSRGGQCRGAVEQGRIGLELVPAMTMQAGISSLSMVTATAAAALFSPVHADSTRQMFLDAYPGVRDTVLRGIGSYLTEGGLGADDDVHVGVCNYFEKCINYNCLGGKMTRGMTVVATYLALCGEFCDHVKDAITIGWGVEFLQASFLMFDDVMDQSETRRGSTCWYKLPEVSMPNSLNDVVFIENAVYTLLIEATSFDPEIKLSVMRLCHDITLRTIVGQHLDLNSVRPEDVTVDLSRYTMERYWAITAYKTAYYSFWLPVALGMAMARFPKDDSDYQRTKEACITLGNYFQAQDDILDVFADPKVIGKVGTDISESKCSYVFLKARELLETEGSCQSKALLSRLNDLYQKRRKTEEEVAEVKSIFTKSGVKQAFERFEEEEKAKIDRLSQGISNPGLRRIIEGLTSKIYHRGK</sequence>
<evidence type="ECO:0000313" key="8">
    <source>
        <dbReference type="Proteomes" id="UP000541610"/>
    </source>
</evidence>